<reference evidence="11" key="1">
    <citation type="submission" date="2015-11" db="EMBL/GenBank/DDBJ databases">
        <authorList>
            <person name="Seth-Smith H.M.B."/>
        </authorList>
    </citation>
    <scope>NUCLEOTIDE SEQUENCE [LARGE SCALE GENOMIC DNA]</scope>
    <source>
        <strain evidence="11">2013Ark11</strain>
    </source>
</reference>
<dbReference type="SUPFAM" id="SSF46689">
    <property type="entry name" value="Homeodomain-like"/>
    <property type="match status" value="1"/>
</dbReference>
<dbReference type="SUPFAM" id="SSF52172">
    <property type="entry name" value="CheY-like"/>
    <property type="match status" value="1"/>
</dbReference>
<feature type="domain" description="Sigma-54 factor interaction" evidence="8">
    <location>
        <begin position="251"/>
        <end position="323"/>
    </location>
</feature>
<evidence type="ECO:0000259" key="9">
    <source>
        <dbReference type="PROSITE" id="PS50110"/>
    </source>
</evidence>
<dbReference type="InterPro" id="IPR027417">
    <property type="entry name" value="P-loop_NTPase"/>
</dbReference>
<dbReference type="Gene3D" id="1.10.10.60">
    <property type="entry name" value="Homeodomain-like"/>
    <property type="match status" value="1"/>
</dbReference>
<protein>
    <submittedName>
        <fullName evidence="10">Transcriptional regulatory protein</fullName>
    </submittedName>
</protein>
<dbReference type="SMART" id="SM00448">
    <property type="entry name" value="REC"/>
    <property type="match status" value="1"/>
</dbReference>
<dbReference type="AlphaFoldDB" id="A0A0S4M343"/>
<dbReference type="InterPro" id="IPR058031">
    <property type="entry name" value="AAA_lid_NorR"/>
</dbReference>
<dbReference type="PANTHER" id="PTHR32071">
    <property type="entry name" value="TRANSCRIPTIONAL REGULATORY PROTEIN"/>
    <property type="match status" value="1"/>
</dbReference>
<evidence type="ECO:0000256" key="3">
    <source>
        <dbReference type="ARBA" id="ARBA00022840"/>
    </source>
</evidence>
<dbReference type="GO" id="GO:0005524">
    <property type="term" value="F:ATP binding"/>
    <property type="evidence" value="ECO:0007669"/>
    <property type="project" value="UniProtKB-KW"/>
</dbReference>
<accession>A0A0S4M343</accession>
<dbReference type="GO" id="GO:0000160">
    <property type="term" value="P:phosphorelay signal transduction system"/>
    <property type="evidence" value="ECO:0007669"/>
    <property type="project" value="UniProtKB-KW"/>
</dbReference>
<dbReference type="GO" id="GO:0006355">
    <property type="term" value="P:regulation of DNA-templated transcription"/>
    <property type="evidence" value="ECO:0007669"/>
    <property type="project" value="InterPro"/>
</dbReference>
<evidence type="ECO:0000256" key="1">
    <source>
        <dbReference type="ARBA" id="ARBA00022553"/>
    </source>
</evidence>
<dbReference type="Pfam" id="PF00072">
    <property type="entry name" value="Response_reg"/>
    <property type="match status" value="1"/>
</dbReference>
<evidence type="ECO:0000256" key="6">
    <source>
        <dbReference type="ARBA" id="ARBA00023163"/>
    </source>
</evidence>
<dbReference type="PROSITE" id="PS50110">
    <property type="entry name" value="RESPONSE_REGULATORY"/>
    <property type="match status" value="1"/>
</dbReference>
<dbReference type="PANTHER" id="PTHR32071:SF17">
    <property type="entry name" value="TRANSCRIPTIONAL REGULATOR (NTRC FAMILY)"/>
    <property type="match status" value="1"/>
</dbReference>
<keyword evidence="3" id="KW-0067">ATP-binding</keyword>
<dbReference type="Gene3D" id="1.10.8.60">
    <property type="match status" value="1"/>
</dbReference>
<name>A0A0S4M343_9BURK</name>
<dbReference type="GO" id="GO:0043565">
    <property type="term" value="F:sequence-specific DNA binding"/>
    <property type="evidence" value="ECO:0007669"/>
    <property type="project" value="InterPro"/>
</dbReference>
<dbReference type="InterPro" id="IPR011006">
    <property type="entry name" value="CheY-like_superfamily"/>
</dbReference>
<sequence length="429" mass="47884">MPQILVVDDEIGIRELLSEILSDEGFTVHLAEDAAAARRFRQAGRPDLVLLDIWMPDMDGVSLLKEWAANGQLTMPVIMMSGHATIDTAVEATRIGAVDFLEKPIALQKLLATIRRVLQIHGTARRMGPTLAAFSRVRLMASLQERLEKAAEHSSAIMLCMNVPNSLAELCARSLHKPNAVWIDGATVLNRTSLEWVNGLNDGLLFVADYTSLQPRARKNLLAIVPELHARRILLVLGTSVNPIPIPDGVILQKLSPVWIQLPSLGDHRDDIPELATYLLSQMVENGVCPLKRFSSSALNALRAYSWPGDFSELMEVIRNLALISPGDEISSHDVAYSLRHASEGISTFSNMTINLNRYLREAREEFERLYFRYHIEKIGGNMTRLAEISGLERTHLYRKLRQLGMTAGKRADAEMYERESASSDKNQS</sequence>
<organism evidence="10 11">
    <name type="scientific">Candidatus Ichthyocystis hellenicum</name>
    <dbReference type="NCBI Taxonomy" id="1561003"/>
    <lineage>
        <taxon>Bacteria</taxon>
        <taxon>Pseudomonadati</taxon>
        <taxon>Pseudomonadota</taxon>
        <taxon>Betaproteobacteria</taxon>
        <taxon>Burkholderiales</taxon>
        <taxon>Candidatus Ichthyocystis</taxon>
    </lineage>
</organism>
<dbReference type="InterPro" id="IPR002197">
    <property type="entry name" value="HTH_Fis"/>
</dbReference>
<dbReference type="InterPro" id="IPR002078">
    <property type="entry name" value="Sigma_54_int"/>
</dbReference>
<evidence type="ECO:0000313" key="11">
    <source>
        <dbReference type="Proteomes" id="UP000198651"/>
    </source>
</evidence>
<dbReference type="Pfam" id="PF25601">
    <property type="entry name" value="AAA_lid_14"/>
    <property type="match status" value="1"/>
</dbReference>
<evidence type="ECO:0000259" key="8">
    <source>
        <dbReference type="PROSITE" id="PS50045"/>
    </source>
</evidence>
<dbReference type="FunFam" id="3.40.50.2300:FF:000018">
    <property type="entry name" value="DNA-binding transcriptional regulator NtrC"/>
    <property type="match status" value="1"/>
</dbReference>
<keyword evidence="1 7" id="KW-0597">Phosphoprotein</keyword>
<proteinExistence type="predicted"/>
<gene>
    <name evidence="10" type="ORF">Ark11_0306</name>
</gene>
<dbReference type="SUPFAM" id="SSF52540">
    <property type="entry name" value="P-loop containing nucleoside triphosphate hydrolases"/>
    <property type="match status" value="1"/>
</dbReference>
<keyword evidence="6" id="KW-0804">Transcription</keyword>
<keyword evidence="11" id="KW-1185">Reference proteome</keyword>
<dbReference type="Proteomes" id="UP000198651">
    <property type="component" value="Chromosome I"/>
</dbReference>
<dbReference type="OrthoDB" id="9804019at2"/>
<evidence type="ECO:0000256" key="5">
    <source>
        <dbReference type="ARBA" id="ARBA00023015"/>
    </source>
</evidence>
<dbReference type="CDD" id="cd17550">
    <property type="entry name" value="REC_NtrX-like"/>
    <property type="match status" value="1"/>
</dbReference>
<keyword evidence="2" id="KW-0547">Nucleotide-binding</keyword>
<dbReference type="InterPro" id="IPR009057">
    <property type="entry name" value="Homeodomain-like_sf"/>
</dbReference>
<dbReference type="Gene3D" id="3.40.50.2300">
    <property type="match status" value="1"/>
</dbReference>
<dbReference type="InterPro" id="IPR001789">
    <property type="entry name" value="Sig_transdc_resp-reg_receiver"/>
</dbReference>
<dbReference type="Pfam" id="PF14532">
    <property type="entry name" value="Sigma54_activ_2"/>
    <property type="match status" value="1"/>
</dbReference>
<evidence type="ECO:0000256" key="2">
    <source>
        <dbReference type="ARBA" id="ARBA00022741"/>
    </source>
</evidence>
<dbReference type="STRING" id="1561003.Ark11_0306"/>
<evidence type="ECO:0000256" key="7">
    <source>
        <dbReference type="PROSITE-ProRule" id="PRU00169"/>
    </source>
</evidence>
<feature type="domain" description="Response regulatory" evidence="9">
    <location>
        <begin position="3"/>
        <end position="118"/>
    </location>
</feature>
<dbReference type="EMBL" id="LN906597">
    <property type="protein sequence ID" value="CUT17162.1"/>
    <property type="molecule type" value="Genomic_DNA"/>
</dbReference>
<keyword evidence="5" id="KW-0805">Transcription regulation</keyword>
<dbReference type="PROSITE" id="PS50045">
    <property type="entry name" value="SIGMA54_INTERACT_4"/>
    <property type="match status" value="1"/>
</dbReference>
<dbReference type="PATRIC" id="fig|1561003.3.peg.313"/>
<dbReference type="Pfam" id="PF02954">
    <property type="entry name" value="HTH_8"/>
    <property type="match status" value="1"/>
</dbReference>
<keyword evidence="4" id="KW-0902">Two-component regulatory system</keyword>
<evidence type="ECO:0000313" key="10">
    <source>
        <dbReference type="EMBL" id="CUT17162.1"/>
    </source>
</evidence>
<feature type="modified residue" description="4-aspartylphosphate" evidence="7">
    <location>
        <position position="52"/>
    </location>
</feature>
<evidence type="ECO:0000256" key="4">
    <source>
        <dbReference type="ARBA" id="ARBA00023012"/>
    </source>
</evidence>